<dbReference type="GO" id="GO:0000270">
    <property type="term" value="P:peptidoglycan metabolic process"/>
    <property type="evidence" value="ECO:0007669"/>
    <property type="project" value="TreeGrafter"/>
</dbReference>
<keyword evidence="4" id="KW-1185">Reference proteome</keyword>
<evidence type="ECO:0000256" key="1">
    <source>
        <dbReference type="SAM" id="Phobius"/>
    </source>
</evidence>
<dbReference type="GO" id="GO:0043164">
    <property type="term" value="P:Gram-negative-bacterium-type cell wall biogenesis"/>
    <property type="evidence" value="ECO:0007669"/>
    <property type="project" value="TreeGrafter"/>
</dbReference>
<dbReference type="InterPro" id="IPR003848">
    <property type="entry name" value="DUF218"/>
</dbReference>
<dbReference type="InterPro" id="IPR051599">
    <property type="entry name" value="Cell_Envelope_Assoc"/>
</dbReference>
<feature type="domain" description="DUF218" evidence="2">
    <location>
        <begin position="94"/>
        <end position="260"/>
    </location>
</feature>
<dbReference type="Gene3D" id="3.40.50.620">
    <property type="entry name" value="HUPs"/>
    <property type="match status" value="1"/>
</dbReference>
<dbReference type="EMBL" id="SGWV01000007">
    <property type="protein sequence ID" value="RZS58712.1"/>
    <property type="molecule type" value="Genomic_DNA"/>
</dbReference>
<keyword evidence="1" id="KW-0812">Transmembrane</keyword>
<dbReference type="InterPro" id="IPR014729">
    <property type="entry name" value="Rossmann-like_a/b/a_fold"/>
</dbReference>
<gene>
    <name evidence="3" type="ORF">EV685_1009</name>
</gene>
<evidence type="ECO:0000313" key="3">
    <source>
        <dbReference type="EMBL" id="RZS58712.1"/>
    </source>
</evidence>
<name>A0A4Q7LWA9_9BURK</name>
<feature type="transmembrane region" description="Helical" evidence="1">
    <location>
        <begin position="45"/>
        <end position="64"/>
    </location>
</feature>
<proteinExistence type="predicted"/>
<evidence type="ECO:0000259" key="2">
    <source>
        <dbReference type="Pfam" id="PF02698"/>
    </source>
</evidence>
<dbReference type="PANTHER" id="PTHR30336:SF4">
    <property type="entry name" value="ENVELOPE BIOGENESIS FACTOR ELYC"/>
    <property type="match status" value="1"/>
</dbReference>
<dbReference type="CDD" id="cd06259">
    <property type="entry name" value="YdcF-like"/>
    <property type="match status" value="1"/>
</dbReference>
<evidence type="ECO:0000313" key="4">
    <source>
        <dbReference type="Proteomes" id="UP000293433"/>
    </source>
</evidence>
<dbReference type="AlphaFoldDB" id="A0A4Q7LWA9"/>
<protein>
    <submittedName>
        <fullName evidence="3">Uncharacterized SAM-binding protein YcdF (DUF218 family)</fullName>
    </submittedName>
</protein>
<dbReference type="Pfam" id="PF02698">
    <property type="entry name" value="DUF218"/>
    <property type="match status" value="1"/>
</dbReference>
<comment type="caution">
    <text evidence="3">The sequence shown here is derived from an EMBL/GenBank/DDBJ whole genome shotgun (WGS) entry which is preliminary data.</text>
</comment>
<feature type="transmembrane region" description="Helical" evidence="1">
    <location>
        <begin position="12"/>
        <end position="33"/>
    </location>
</feature>
<keyword evidence="1" id="KW-0472">Membrane</keyword>
<dbReference type="PANTHER" id="PTHR30336">
    <property type="entry name" value="INNER MEMBRANE PROTEIN, PROBABLE PERMEASE"/>
    <property type="match status" value="1"/>
</dbReference>
<accession>A0A4Q7LWA9</accession>
<keyword evidence="1" id="KW-1133">Transmembrane helix</keyword>
<dbReference type="OrthoDB" id="9809813at2"/>
<sequence>MLDLIAADLKPILTALALPPTSPILFGASALLLRRRWPRRSLAMLWLSLALMWLSACGVTALWLQDRVLQPPPALGADARERLQASARSADDIAIVVLGGGRHASLAALDGAGGLTEHALERLRHGVWLHRQTGWPLAYSGGVGWAQRDGPSEAAIASRIAREDFALPLRWTEDRSRDTRQNAAATVALLRAAGVRQIVLVTHASHMPRALRAFREAASDLPVTPAPVGPVVAEERAVLDLLPSATAARHVHLLLREWLGLWVGA</sequence>
<dbReference type="Proteomes" id="UP000293433">
    <property type="component" value="Unassembled WGS sequence"/>
</dbReference>
<dbReference type="GO" id="GO:0005886">
    <property type="term" value="C:plasma membrane"/>
    <property type="evidence" value="ECO:0007669"/>
    <property type="project" value="TreeGrafter"/>
</dbReference>
<reference evidence="3 4" key="1">
    <citation type="submission" date="2019-02" db="EMBL/GenBank/DDBJ databases">
        <title>Genomic Encyclopedia of Type Strains, Phase IV (KMG-IV): sequencing the most valuable type-strain genomes for metagenomic binning, comparative biology and taxonomic classification.</title>
        <authorList>
            <person name="Goeker M."/>
        </authorList>
    </citation>
    <scope>NUCLEOTIDE SEQUENCE [LARGE SCALE GENOMIC DNA]</scope>
    <source>
        <strain evidence="3 4">DSM 10617</strain>
    </source>
</reference>
<dbReference type="RefSeq" id="WP_130480828.1">
    <property type="nucleotide sequence ID" value="NZ_SGWV01000007.1"/>
</dbReference>
<organism evidence="3 4">
    <name type="scientific">Sphaerotilus mobilis</name>
    <dbReference type="NCBI Taxonomy" id="47994"/>
    <lineage>
        <taxon>Bacteria</taxon>
        <taxon>Pseudomonadati</taxon>
        <taxon>Pseudomonadota</taxon>
        <taxon>Betaproteobacteria</taxon>
        <taxon>Burkholderiales</taxon>
        <taxon>Sphaerotilaceae</taxon>
        <taxon>Sphaerotilus</taxon>
    </lineage>
</organism>